<dbReference type="InterPro" id="IPR036861">
    <property type="entry name" value="Endochitinase-like_sf"/>
</dbReference>
<feature type="disulfide bond" evidence="2">
    <location>
        <begin position="55"/>
        <end position="69"/>
    </location>
</feature>
<feature type="disulfide bond" evidence="2">
    <location>
        <begin position="79"/>
        <end position="83"/>
    </location>
</feature>
<gene>
    <name evidence="4" type="ORF">FJTKL_07196</name>
</gene>
<dbReference type="Pfam" id="PF00187">
    <property type="entry name" value="Chitin_bind_1"/>
    <property type="match status" value="1"/>
</dbReference>
<organism evidence="4 5">
    <name type="scientific">Diaporthe vaccinii</name>
    <dbReference type="NCBI Taxonomy" id="105482"/>
    <lineage>
        <taxon>Eukaryota</taxon>
        <taxon>Fungi</taxon>
        <taxon>Dikarya</taxon>
        <taxon>Ascomycota</taxon>
        <taxon>Pezizomycotina</taxon>
        <taxon>Sordariomycetes</taxon>
        <taxon>Sordariomycetidae</taxon>
        <taxon>Diaporthales</taxon>
        <taxon>Diaporthaceae</taxon>
        <taxon>Diaporthe</taxon>
        <taxon>Diaporthe eres species complex</taxon>
    </lineage>
</organism>
<evidence type="ECO:0000313" key="4">
    <source>
        <dbReference type="EMBL" id="KAL2272223.1"/>
    </source>
</evidence>
<dbReference type="InterPro" id="IPR001002">
    <property type="entry name" value="Chitin-bd_1"/>
</dbReference>
<feature type="domain" description="Chitin-binding type-1" evidence="3">
    <location>
        <begin position="36"/>
        <end position="85"/>
    </location>
</feature>
<evidence type="ECO:0000256" key="2">
    <source>
        <dbReference type="PROSITE-ProRule" id="PRU00261"/>
    </source>
</evidence>
<name>A0ABR4DPK3_9PEZI</name>
<dbReference type="SUPFAM" id="SSF57016">
    <property type="entry name" value="Plant lectins/antimicrobial peptides"/>
    <property type="match status" value="1"/>
</dbReference>
<comment type="caution">
    <text evidence="4">The sequence shown here is derived from an EMBL/GenBank/DDBJ whole genome shotgun (WGS) entry which is preliminary data.</text>
</comment>
<evidence type="ECO:0000256" key="1">
    <source>
        <dbReference type="ARBA" id="ARBA00022669"/>
    </source>
</evidence>
<keyword evidence="2" id="KW-1015">Disulfide bond</keyword>
<protein>
    <recommendedName>
        <fullName evidence="3">Chitin-binding type-1 domain-containing protein</fullName>
    </recommendedName>
</protein>
<reference evidence="4 5" key="1">
    <citation type="submission" date="2024-03" db="EMBL/GenBank/DDBJ databases">
        <title>A high-quality draft genome sequence of Diaporthe vaccinii, a causative agent of upright dieback and viscid rot disease in cranberry plants.</title>
        <authorList>
            <person name="Sarrasin M."/>
            <person name="Lang B.F."/>
            <person name="Burger G."/>
        </authorList>
    </citation>
    <scope>NUCLEOTIDE SEQUENCE [LARGE SCALE GENOMIC DNA]</scope>
    <source>
        <strain evidence="4 5">IS7</strain>
    </source>
</reference>
<evidence type="ECO:0000259" key="3">
    <source>
        <dbReference type="PROSITE" id="PS50941"/>
    </source>
</evidence>
<proteinExistence type="predicted"/>
<accession>A0ABR4DPK3</accession>
<evidence type="ECO:0000313" key="5">
    <source>
        <dbReference type="Proteomes" id="UP001600888"/>
    </source>
</evidence>
<dbReference type="Proteomes" id="UP001600888">
    <property type="component" value="Unassembled WGS sequence"/>
</dbReference>
<dbReference type="PROSITE" id="PS50941">
    <property type="entry name" value="CHIT_BIND_I_2"/>
    <property type="match status" value="1"/>
</dbReference>
<dbReference type="EMBL" id="JBAWTH010000268">
    <property type="protein sequence ID" value="KAL2272223.1"/>
    <property type="molecule type" value="Genomic_DNA"/>
</dbReference>
<comment type="caution">
    <text evidence="2">Lacks conserved residue(s) required for the propagation of feature annotation.</text>
</comment>
<sequence>MEPCYGKTGVCGYGPKYCGTNGQSPNDVCWSNCDAHAECGRFAEDPGTECPLNVCYSQYGFYGTIEEFCEVTDDEETSCQSNCAQPPSGSSGGDVQKRVVGYYEAWNYKKKCIGMGIQDIPSAA</sequence>
<keyword evidence="5" id="KW-1185">Reference proteome</keyword>
<keyword evidence="1 2" id="KW-0147">Chitin-binding</keyword>
<dbReference type="Gene3D" id="3.30.60.10">
    <property type="entry name" value="Endochitinase-like"/>
    <property type="match status" value="1"/>
</dbReference>